<dbReference type="AlphaFoldDB" id="A0AAX4PA97"/>
<dbReference type="GO" id="GO:0046933">
    <property type="term" value="F:proton-transporting ATP synthase activity, rotational mechanism"/>
    <property type="evidence" value="ECO:0007669"/>
    <property type="project" value="InterPro"/>
</dbReference>
<organism evidence="8 9">
    <name type="scientific">Chloropicon roscoffensis</name>
    <dbReference type="NCBI Taxonomy" id="1461544"/>
    <lineage>
        <taxon>Eukaryota</taxon>
        <taxon>Viridiplantae</taxon>
        <taxon>Chlorophyta</taxon>
        <taxon>Chloropicophyceae</taxon>
        <taxon>Chloropicales</taxon>
        <taxon>Chloropicaceae</taxon>
        <taxon>Chloropicon</taxon>
    </lineage>
</organism>
<dbReference type="Gene3D" id="1.10.520.20">
    <property type="entry name" value="N-terminal domain of the delta subunit of the F1F0-ATP synthase"/>
    <property type="match status" value="1"/>
</dbReference>
<evidence type="ECO:0000313" key="9">
    <source>
        <dbReference type="Proteomes" id="UP001472866"/>
    </source>
</evidence>
<keyword evidence="5" id="KW-0406">Ion transport</keyword>
<protein>
    <submittedName>
        <fullName evidence="8">Subunit delta of ATP synthase</fullName>
    </submittedName>
</protein>
<keyword evidence="7" id="KW-0066">ATP synthesis</keyword>
<evidence type="ECO:0000256" key="3">
    <source>
        <dbReference type="ARBA" id="ARBA00022448"/>
    </source>
</evidence>
<comment type="similarity">
    <text evidence="2">Belongs to the ATPase delta chain family.</text>
</comment>
<dbReference type="Proteomes" id="UP001472866">
    <property type="component" value="Chromosome 06"/>
</dbReference>
<dbReference type="PANTHER" id="PTHR11910">
    <property type="entry name" value="ATP SYNTHASE DELTA CHAIN"/>
    <property type="match status" value="1"/>
</dbReference>
<name>A0AAX4PA97_9CHLO</name>
<evidence type="ECO:0000256" key="7">
    <source>
        <dbReference type="ARBA" id="ARBA00023310"/>
    </source>
</evidence>
<dbReference type="InterPro" id="IPR026015">
    <property type="entry name" value="ATP_synth_OSCP/delta_N_sf"/>
</dbReference>
<accession>A0AAX4PA97</accession>
<comment type="subcellular location">
    <subcellularLocation>
        <location evidence="1">Membrane</location>
    </subcellularLocation>
</comment>
<keyword evidence="3" id="KW-0813">Transport</keyword>
<dbReference type="Pfam" id="PF00213">
    <property type="entry name" value="OSCP"/>
    <property type="match status" value="1"/>
</dbReference>
<sequence length="247" mass="26441">MAARAIVSRVLSRAACAGTLRGWVGSSTSATPALPALAAPYAMRTFAVDPFEGSTDLEPPVKQYGTAAKYAQALWSAATKADVLDTVAADVAKVIELKGADASFSAFLDDPTIAVEKKVAGLKEVCKTGKLNDITRNFLFVMAENGRLNELATVAEQYQELVYASRGEVLVTVTSAIPLSAAQENECKKVLTEKVLKKGEKLVLDVKIDRKILGGLIFDIGEKHIDMSIEARIRKIENLLREAVGSA</sequence>
<dbReference type="EMBL" id="CP151506">
    <property type="protein sequence ID" value="WZN62818.1"/>
    <property type="molecule type" value="Genomic_DNA"/>
</dbReference>
<evidence type="ECO:0000256" key="2">
    <source>
        <dbReference type="ARBA" id="ARBA00007046"/>
    </source>
</evidence>
<dbReference type="SUPFAM" id="SSF47928">
    <property type="entry name" value="N-terminal domain of the delta subunit of the F1F0-ATP synthase"/>
    <property type="match status" value="1"/>
</dbReference>
<dbReference type="GO" id="GO:0016020">
    <property type="term" value="C:membrane"/>
    <property type="evidence" value="ECO:0007669"/>
    <property type="project" value="UniProtKB-SubCell"/>
</dbReference>
<keyword evidence="4" id="KW-0375">Hydrogen ion transport</keyword>
<proteinExistence type="inferred from homology"/>
<keyword evidence="6" id="KW-0472">Membrane</keyword>
<dbReference type="InterPro" id="IPR000711">
    <property type="entry name" value="ATPase_OSCP/dsu"/>
</dbReference>
<evidence type="ECO:0000256" key="1">
    <source>
        <dbReference type="ARBA" id="ARBA00004370"/>
    </source>
</evidence>
<evidence type="ECO:0000256" key="6">
    <source>
        <dbReference type="ARBA" id="ARBA00023136"/>
    </source>
</evidence>
<evidence type="ECO:0000256" key="4">
    <source>
        <dbReference type="ARBA" id="ARBA00022781"/>
    </source>
</evidence>
<evidence type="ECO:0000313" key="8">
    <source>
        <dbReference type="EMBL" id="WZN62818.1"/>
    </source>
</evidence>
<dbReference type="NCBIfam" id="TIGR01145">
    <property type="entry name" value="ATP_synt_delta"/>
    <property type="match status" value="1"/>
</dbReference>
<keyword evidence="9" id="KW-1185">Reference proteome</keyword>
<evidence type="ECO:0000256" key="5">
    <source>
        <dbReference type="ARBA" id="ARBA00023065"/>
    </source>
</evidence>
<dbReference type="PRINTS" id="PR00125">
    <property type="entry name" value="ATPASEDELTA"/>
</dbReference>
<dbReference type="HAMAP" id="MF_01416">
    <property type="entry name" value="ATP_synth_delta_bact"/>
    <property type="match status" value="1"/>
</dbReference>
<reference evidence="8 9" key="1">
    <citation type="submission" date="2024-03" db="EMBL/GenBank/DDBJ databases">
        <title>Complete genome sequence of the green alga Chloropicon roscoffensis RCC1871.</title>
        <authorList>
            <person name="Lemieux C."/>
            <person name="Pombert J.-F."/>
            <person name="Otis C."/>
            <person name="Turmel M."/>
        </authorList>
    </citation>
    <scope>NUCLEOTIDE SEQUENCE [LARGE SCALE GENOMIC DNA]</scope>
    <source>
        <strain evidence="8 9">RCC1871</strain>
    </source>
</reference>
<gene>
    <name evidence="8" type="ORF">HKI87_06g43600</name>
</gene>